<gene>
    <name evidence="6 7 8" type="primary">LOC103719132</name>
</gene>
<dbReference type="GeneID" id="103719132"/>
<dbReference type="Gene3D" id="3.30.420.100">
    <property type="match status" value="1"/>
</dbReference>
<dbReference type="RefSeq" id="XP_038979611.1">
    <property type="nucleotide sequence ID" value="XM_039123683.1"/>
</dbReference>
<dbReference type="InterPro" id="IPR005484">
    <property type="entry name" value="Ribosomal_uL18_bac/plant/anim"/>
</dbReference>
<feature type="compositionally biased region" description="Basic and acidic residues" evidence="4">
    <location>
        <begin position="171"/>
        <end position="189"/>
    </location>
</feature>
<dbReference type="RefSeq" id="XP_038979613.1">
    <property type="nucleotide sequence ID" value="XM_039123685.1"/>
</dbReference>
<protein>
    <submittedName>
        <fullName evidence="6 7">Uncharacterized protein LOC103719132 isoform X1</fullName>
    </submittedName>
</protein>
<keyword evidence="5" id="KW-1185">Reference proteome</keyword>
<evidence type="ECO:0000313" key="6">
    <source>
        <dbReference type="RefSeq" id="XP_026665067.2"/>
    </source>
</evidence>
<dbReference type="GO" id="GO:0008097">
    <property type="term" value="F:5S rRNA binding"/>
    <property type="evidence" value="ECO:0007669"/>
    <property type="project" value="TreeGrafter"/>
</dbReference>
<dbReference type="SUPFAM" id="SSF53137">
    <property type="entry name" value="Translational machinery components"/>
    <property type="match status" value="1"/>
</dbReference>
<dbReference type="Proteomes" id="UP000228380">
    <property type="component" value="Chromosome 2"/>
</dbReference>
<dbReference type="InterPro" id="IPR057268">
    <property type="entry name" value="Ribosomal_L18"/>
</dbReference>
<dbReference type="OrthoDB" id="1932324at2759"/>
<comment type="similarity">
    <text evidence="1">Belongs to the universal ribosomal protein uL18 family.</text>
</comment>
<accession>A0A8B8JB28</accession>
<evidence type="ECO:0000313" key="7">
    <source>
        <dbReference type="RefSeq" id="XP_038979611.1"/>
    </source>
</evidence>
<evidence type="ECO:0000313" key="8">
    <source>
        <dbReference type="RefSeq" id="XP_038979613.1"/>
    </source>
</evidence>
<evidence type="ECO:0000313" key="5">
    <source>
        <dbReference type="Proteomes" id="UP000228380"/>
    </source>
</evidence>
<reference evidence="5" key="1">
    <citation type="journal article" date="2019" name="Nat. Commun.">
        <title>Genome-wide association mapping of date palm fruit traits.</title>
        <authorList>
            <person name="Hazzouri K.M."/>
            <person name="Gros-Balthazard M."/>
            <person name="Flowers J.M."/>
            <person name="Copetti D."/>
            <person name="Lemansour A."/>
            <person name="Lebrun M."/>
            <person name="Masmoudi K."/>
            <person name="Ferrand S."/>
            <person name="Dhar M.I."/>
            <person name="Fresquez Z.A."/>
            <person name="Rosas U."/>
            <person name="Zhang J."/>
            <person name="Talag J."/>
            <person name="Lee S."/>
            <person name="Kudrna D."/>
            <person name="Powell R.F."/>
            <person name="Leitch I.J."/>
            <person name="Krueger R.R."/>
            <person name="Wing R.A."/>
            <person name="Amiri K.M.A."/>
            <person name="Purugganan M.D."/>
        </authorList>
    </citation>
    <scope>NUCLEOTIDE SEQUENCE [LARGE SCALE GENOMIC DNA]</scope>
    <source>
        <strain evidence="5">cv. Khalas</strain>
    </source>
</reference>
<dbReference type="PANTHER" id="PTHR12899:SF7">
    <property type="entry name" value="EXPRESSED PROTEIN"/>
    <property type="match status" value="1"/>
</dbReference>
<dbReference type="AlphaFoldDB" id="A0A8B8JB28"/>
<dbReference type="Pfam" id="PF00861">
    <property type="entry name" value="Ribosomal_L18p"/>
    <property type="match status" value="1"/>
</dbReference>
<keyword evidence="2" id="KW-0689">Ribosomal protein</keyword>
<sequence>MAKFFLSARRILLSRSPTTPSNLFSLRSLCSAAFRSIEDIDGSSTPTNHRRHLIQLPPMIPTGRNPLEKGFNIDLVDSDLWGVSFGLAHSWNGMDGKPEAANPMSELVDDGSSDCSPEMVTEDTPDFDEIEDLRLRKKLFYKLDKGSKEFEENNFSFHRRTSSKKTKRNREKPTQADRKKEFKESEKKMNATKVSKQKPKNLNQESERARIEAPVMEGKKVRTPTFNQLTDPYHLPFCLDIYISKGSVRACVVHRVTCKVVAVAHSISKDMKFDLTSKKDATACAAIGEVLAKRAIEDDIYNVVYTPRRGEKIEGKIQTVLQSIIDHGVDVKVKLKQTRPKKIAVHPFSDHST</sequence>
<dbReference type="CDD" id="cd00432">
    <property type="entry name" value="Ribosomal_L18_L5e"/>
    <property type="match status" value="1"/>
</dbReference>
<proteinExistence type="inferred from homology"/>
<dbReference type="RefSeq" id="XP_026665067.2">
    <property type="nucleotide sequence ID" value="XM_026809266.2"/>
</dbReference>
<organism evidence="5 6">
    <name type="scientific">Phoenix dactylifera</name>
    <name type="common">Date palm</name>
    <dbReference type="NCBI Taxonomy" id="42345"/>
    <lineage>
        <taxon>Eukaryota</taxon>
        <taxon>Viridiplantae</taxon>
        <taxon>Streptophyta</taxon>
        <taxon>Embryophyta</taxon>
        <taxon>Tracheophyta</taxon>
        <taxon>Spermatophyta</taxon>
        <taxon>Magnoliopsida</taxon>
        <taxon>Liliopsida</taxon>
        <taxon>Arecaceae</taxon>
        <taxon>Coryphoideae</taxon>
        <taxon>Phoeniceae</taxon>
        <taxon>Phoenix</taxon>
    </lineage>
</organism>
<dbReference type="GO" id="GO:0003735">
    <property type="term" value="F:structural constituent of ribosome"/>
    <property type="evidence" value="ECO:0007669"/>
    <property type="project" value="InterPro"/>
</dbReference>
<keyword evidence="3" id="KW-0687">Ribonucleoprotein</keyword>
<dbReference type="GO" id="GO:0006412">
    <property type="term" value="P:translation"/>
    <property type="evidence" value="ECO:0007669"/>
    <property type="project" value="InterPro"/>
</dbReference>
<reference evidence="6 7" key="2">
    <citation type="submission" date="2025-04" db="UniProtKB">
        <authorList>
            <consortium name="RefSeq"/>
        </authorList>
    </citation>
    <scope>IDENTIFICATION</scope>
    <source>
        <tissue evidence="6 7">Young leaves</tissue>
    </source>
</reference>
<evidence type="ECO:0000256" key="3">
    <source>
        <dbReference type="ARBA" id="ARBA00023274"/>
    </source>
</evidence>
<feature type="region of interest" description="Disordered" evidence="4">
    <location>
        <begin position="154"/>
        <end position="209"/>
    </location>
</feature>
<dbReference type="GO" id="GO:0005840">
    <property type="term" value="C:ribosome"/>
    <property type="evidence" value="ECO:0007669"/>
    <property type="project" value="UniProtKB-KW"/>
</dbReference>
<name>A0A8B8JB28_PHODC</name>
<feature type="compositionally biased region" description="Basic residues" evidence="4">
    <location>
        <begin position="157"/>
        <end position="170"/>
    </location>
</feature>
<evidence type="ECO:0000256" key="1">
    <source>
        <dbReference type="ARBA" id="ARBA00007116"/>
    </source>
</evidence>
<evidence type="ECO:0000256" key="2">
    <source>
        <dbReference type="ARBA" id="ARBA00022980"/>
    </source>
</evidence>
<dbReference type="PANTHER" id="PTHR12899">
    <property type="entry name" value="39S RIBOSOMAL PROTEIN L18, MITOCHONDRIAL"/>
    <property type="match status" value="1"/>
</dbReference>
<dbReference type="GO" id="GO:1990904">
    <property type="term" value="C:ribonucleoprotein complex"/>
    <property type="evidence" value="ECO:0007669"/>
    <property type="project" value="UniProtKB-KW"/>
</dbReference>
<evidence type="ECO:0000256" key="4">
    <source>
        <dbReference type="SAM" id="MobiDB-lite"/>
    </source>
</evidence>